<dbReference type="AlphaFoldDB" id="A0AAD6CEV8"/>
<evidence type="ECO:0000259" key="3">
    <source>
        <dbReference type="Pfam" id="PF00350"/>
    </source>
</evidence>
<evidence type="ECO:0000256" key="1">
    <source>
        <dbReference type="SAM" id="Coils"/>
    </source>
</evidence>
<dbReference type="RefSeq" id="XP_056769739.1">
    <property type="nucleotide sequence ID" value="XM_056905632.1"/>
</dbReference>
<feature type="compositionally biased region" description="Acidic residues" evidence="2">
    <location>
        <begin position="152"/>
        <end position="171"/>
    </location>
</feature>
<dbReference type="PANTHER" id="PTHR36681:SF3">
    <property type="entry name" value="NUCLEAR GTPASE, GERMINAL CENTER-ASSOCIATED, TANDEM DUPLICATE 3"/>
    <property type="match status" value="1"/>
</dbReference>
<dbReference type="GeneID" id="81595875"/>
<proteinExistence type="predicted"/>
<dbReference type="PANTHER" id="PTHR36681">
    <property type="entry name" value="NUCLEAR GTPASE, GERMINAL CENTER-ASSOCIATED, TANDEM DUPLICATE 3"/>
    <property type="match status" value="1"/>
</dbReference>
<feature type="domain" description="Dynamin N-terminal" evidence="3">
    <location>
        <begin position="241"/>
        <end position="491"/>
    </location>
</feature>
<feature type="compositionally biased region" description="Low complexity" evidence="2">
    <location>
        <begin position="26"/>
        <end position="53"/>
    </location>
</feature>
<dbReference type="Gene3D" id="3.40.50.300">
    <property type="entry name" value="P-loop containing nucleotide triphosphate hydrolases"/>
    <property type="match status" value="1"/>
</dbReference>
<dbReference type="SUPFAM" id="SSF52540">
    <property type="entry name" value="P-loop containing nucleoside triphosphate hydrolases"/>
    <property type="match status" value="1"/>
</dbReference>
<dbReference type="Proteomes" id="UP001213681">
    <property type="component" value="Unassembled WGS sequence"/>
</dbReference>
<reference evidence="4" key="2">
    <citation type="journal article" date="2023" name="IMA Fungus">
        <title>Comparative genomic study of the Penicillium genus elucidates a diverse pangenome and 15 lateral gene transfer events.</title>
        <authorList>
            <person name="Petersen C."/>
            <person name="Sorensen T."/>
            <person name="Nielsen M.R."/>
            <person name="Sondergaard T.E."/>
            <person name="Sorensen J.L."/>
            <person name="Fitzpatrick D.A."/>
            <person name="Frisvad J.C."/>
            <person name="Nielsen K.L."/>
        </authorList>
    </citation>
    <scope>NUCLEOTIDE SEQUENCE</scope>
    <source>
        <strain evidence="4">IBT 16125</strain>
    </source>
</reference>
<comment type="caution">
    <text evidence="4">The sequence shown here is derived from an EMBL/GenBank/DDBJ whole genome shotgun (WGS) entry which is preliminary data.</text>
</comment>
<feature type="compositionally biased region" description="Basic and acidic residues" evidence="2">
    <location>
        <begin position="107"/>
        <end position="120"/>
    </location>
</feature>
<evidence type="ECO:0000313" key="4">
    <source>
        <dbReference type="EMBL" id="KAJ5460697.1"/>
    </source>
</evidence>
<dbReference type="InterPro" id="IPR027417">
    <property type="entry name" value="P-loop_NTPase"/>
</dbReference>
<gene>
    <name evidence="4" type="ORF">N7458_002249</name>
</gene>
<dbReference type="Pfam" id="PF00350">
    <property type="entry name" value="Dynamin_N"/>
    <property type="match status" value="1"/>
</dbReference>
<dbReference type="InterPro" id="IPR045063">
    <property type="entry name" value="Dynamin_N"/>
</dbReference>
<evidence type="ECO:0000313" key="5">
    <source>
        <dbReference type="Proteomes" id="UP001213681"/>
    </source>
</evidence>
<protein>
    <recommendedName>
        <fullName evidence="3">Dynamin N-terminal domain-containing protein</fullName>
    </recommendedName>
</protein>
<reference evidence="4" key="1">
    <citation type="submission" date="2022-12" db="EMBL/GenBank/DDBJ databases">
        <authorList>
            <person name="Petersen C."/>
        </authorList>
    </citation>
    <scope>NUCLEOTIDE SEQUENCE</scope>
    <source>
        <strain evidence="4">IBT 16125</strain>
    </source>
</reference>
<keyword evidence="1" id="KW-0175">Coiled coil</keyword>
<accession>A0AAD6CEV8</accession>
<feature type="region of interest" description="Disordered" evidence="2">
    <location>
        <begin position="21"/>
        <end position="64"/>
    </location>
</feature>
<feature type="region of interest" description="Disordered" evidence="2">
    <location>
        <begin position="80"/>
        <end position="190"/>
    </location>
</feature>
<evidence type="ECO:0000256" key="2">
    <source>
        <dbReference type="SAM" id="MobiDB-lite"/>
    </source>
</evidence>
<name>A0AAD6CEV8_9EURO</name>
<organism evidence="4 5">
    <name type="scientific">Penicillium daleae</name>
    <dbReference type="NCBI Taxonomy" id="63821"/>
    <lineage>
        <taxon>Eukaryota</taxon>
        <taxon>Fungi</taxon>
        <taxon>Dikarya</taxon>
        <taxon>Ascomycota</taxon>
        <taxon>Pezizomycotina</taxon>
        <taxon>Eurotiomycetes</taxon>
        <taxon>Eurotiomycetidae</taxon>
        <taxon>Eurotiales</taxon>
        <taxon>Aspergillaceae</taxon>
        <taxon>Penicillium</taxon>
    </lineage>
</organism>
<feature type="coiled-coil region" evidence="1">
    <location>
        <begin position="521"/>
        <end position="548"/>
    </location>
</feature>
<keyword evidence="5" id="KW-1185">Reference proteome</keyword>
<dbReference type="EMBL" id="JAPVEA010000002">
    <property type="protein sequence ID" value="KAJ5460697.1"/>
    <property type="molecule type" value="Genomic_DNA"/>
</dbReference>
<sequence length="717" mass="80123">MRFPSSEFNFTFSTGPSFEGVIFTPSHSQSSSPAGSRLGSGALPSASSRSASPVTPGHIRENPQGLIFGGQIISGTRLFSGSDFAPVAGPSTDSNLAPRVLSSRPKIVPDHSLESNRIREPGALPIPTASHTNNLENEGTPGLSASPVNNLENEDEDEDEAEDDDEEDEEVDRVGDDLFSPDPIDDPNLQNDLNAIKVQLQELARTIHDSPLSRDPTTRLHQIQQETKKLSEFKDQEPRIVGFIGETGAGKSSVINSILDQRGLARSSGAGAACTFVPMEYRYVDEKHPRPYTIEADFMSEDEVNDLLEELLQSIRRATIQTDRSLIGDENWEQYEAIGKRSHQTLEAIFTDRSDLTVEYLSRPGADVEILQELKQLAMDRLTFRPGGSSSLQYCVIAGDLERCKDELDNLTSNAEHDNGPALWPFIKLIRVFLDLSVLKTGLVLADLPVGLRDMNHARVRATERYLASTCDEVFIVAGIARCVANQSIYETIKKCGATKRVRIVCTRADDISPEEFARNKDRHASHVKKMNAEIKKLEDQANRIGRQRKTAKGHKKAELAVTESTMEDEIQKLRCERQAFIMNKQNDSVEKELTGAIRNNQEHRGKDVKIFCIGNELYGNPPHKLADEYRNISGVRELRSYCRSVPAEARLASALFFIENQVPSLLRSIQQWNLTGRDHVTAERARELRMVLEQLEQNLRQACVKLFLNRIHDRMI</sequence>